<evidence type="ECO:0000256" key="2">
    <source>
        <dbReference type="ARBA" id="ARBA00006076"/>
    </source>
</evidence>
<comment type="similarity">
    <text evidence="2">Belongs to the SNU66/SART1 family.</text>
</comment>
<dbReference type="PANTHER" id="PTHR14152">
    <property type="entry name" value="SQUAMOUS CELL CARCINOMA ANTIGEN RECOGNISED BY CYTOTOXIC T LYMPHOCYTES"/>
    <property type="match status" value="1"/>
</dbReference>
<dbReference type="Proteomes" id="UP000663699">
    <property type="component" value="Chromosome 15"/>
</dbReference>
<evidence type="ECO:0000256" key="5">
    <source>
        <dbReference type="ARBA" id="ARBA00023242"/>
    </source>
</evidence>
<comment type="subcellular location">
    <subcellularLocation>
        <location evidence="1">Nucleus</location>
    </subcellularLocation>
</comment>
<evidence type="ECO:0000313" key="7">
    <source>
        <dbReference type="EMBL" id="QSL66888.1"/>
    </source>
</evidence>
<dbReference type="EMBL" id="CP054546">
    <property type="protein sequence ID" value="QSL66888.1"/>
    <property type="molecule type" value="Genomic_DNA"/>
</dbReference>
<keyword evidence="3" id="KW-0507">mRNA processing</keyword>
<evidence type="ECO:0008006" key="9">
    <source>
        <dbReference type="Google" id="ProtNLM"/>
    </source>
</evidence>
<evidence type="ECO:0000256" key="1">
    <source>
        <dbReference type="ARBA" id="ARBA00004123"/>
    </source>
</evidence>
<dbReference type="InterPro" id="IPR045347">
    <property type="entry name" value="HIND"/>
</dbReference>
<keyword evidence="5" id="KW-0539">Nucleus</keyword>
<dbReference type="PANTHER" id="PTHR14152:SF5">
    <property type="entry name" value="U4_U6.U5 TRI-SNRNP-ASSOCIATED PROTEIN 1"/>
    <property type="match status" value="1"/>
</dbReference>
<evidence type="ECO:0000313" key="8">
    <source>
        <dbReference type="Proteomes" id="UP000663699"/>
    </source>
</evidence>
<feature type="region of interest" description="Disordered" evidence="6">
    <location>
        <begin position="114"/>
        <end position="138"/>
    </location>
</feature>
<organism evidence="7 8">
    <name type="scientific">Pneumocystis wakefieldiae</name>
    <dbReference type="NCBI Taxonomy" id="38082"/>
    <lineage>
        <taxon>Eukaryota</taxon>
        <taxon>Fungi</taxon>
        <taxon>Dikarya</taxon>
        <taxon>Ascomycota</taxon>
        <taxon>Taphrinomycotina</taxon>
        <taxon>Pneumocystomycetes</taxon>
        <taxon>Pneumocystaceae</taxon>
        <taxon>Pneumocystis</taxon>
    </lineage>
</organism>
<feature type="compositionally biased region" description="Basic and acidic residues" evidence="6">
    <location>
        <begin position="586"/>
        <end position="604"/>
    </location>
</feature>
<feature type="region of interest" description="Disordered" evidence="6">
    <location>
        <begin position="579"/>
        <end position="611"/>
    </location>
</feature>
<dbReference type="Pfam" id="PF03343">
    <property type="entry name" value="SART-1"/>
    <property type="match status" value="1"/>
</dbReference>
<gene>
    <name evidence="7" type="ORF">MERGE_001275</name>
</gene>
<proteinExistence type="inferred from homology"/>
<dbReference type="OrthoDB" id="5583at2759"/>
<evidence type="ECO:0000256" key="6">
    <source>
        <dbReference type="SAM" id="MobiDB-lite"/>
    </source>
</evidence>
<reference evidence="7" key="1">
    <citation type="submission" date="2020-06" db="EMBL/GenBank/DDBJ databases">
        <title>Genomes of multiple members of Pneumocystis genus reveal paths to human pathogen Pneumocystis jirovecii.</title>
        <authorList>
            <person name="Cisse O.H."/>
            <person name="Ma L."/>
            <person name="Dekker J."/>
            <person name="Khil P."/>
            <person name="Jo J."/>
            <person name="Brenchley J."/>
            <person name="Blair R."/>
            <person name="Pahar B."/>
            <person name="Chabe M."/>
            <person name="Van Rompay K.A."/>
            <person name="Keesler R."/>
            <person name="Sukura A."/>
            <person name="Hirsch V."/>
            <person name="Kutty G."/>
            <person name="Liu Y."/>
            <person name="Peng L."/>
            <person name="Chen J."/>
            <person name="Song J."/>
            <person name="Weissenbacher-Lang C."/>
            <person name="Xu J."/>
            <person name="Upham N.S."/>
            <person name="Stajich J.E."/>
            <person name="Cuomo C.A."/>
            <person name="Cushion M.T."/>
            <person name="Kovacs J.A."/>
        </authorList>
    </citation>
    <scope>NUCLEOTIDE SEQUENCE</scope>
    <source>
        <strain evidence="7">2A</strain>
    </source>
</reference>
<feature type="region of interest" description="Disordered" evidence="6">
    <location>
        <begin position="415"/>
        <end position="434"/>
    </location>
</feature>
<dbReference type="Pfam" id="PF19252">
    <property type="entry name" value="HIND"/>
    <property type="match status" value="1"/>
</dbReference>
<sequence>MTGSSVRDGFAAESMTVEETNALRRSLGLAPLRETVEPAEDPAVTNFKAFWEAKIKEEETRSIQERIRMFGSFFAARETRETQRRFTGKGLGEASDEGDLDLRSWVMNHRKRNFSSDTDKENNVAARSAKIQKKNRKEEYTSDQLEGIKVSHDFTDINEGEAMVLTLKDSTILENEDQGDELENIGLVEKEKLEKNLENKKKFVYTGYDDDEFSEEKSKVILPQYDEKVKKGFVIGNVTQEPQEEIWKKNLQETFSLNHAIVENTSSDYQDVSQIVIKKNKKKKINRIRKADHDLIEDSLDVKNTTQNSDNVVSRKDLNFDNVSFVDDDDLQACLARQREASMRKKISHPESVARLVKEQILEELKEDVDKNDGGLVIDETTEFVRGIQAIAPREKPKAFENMVYIQSLEAPSEIVEENSQDEAKENSDDESDKFAKNISTTGIEDEADISSGIGTVFNLLKQKGIVHSQTAEALSIQKAQHQHSLLLVEQRKLRRKLEEEAKCRKEADRYSGKLDRMAPRDRELYLQAENQRHAMTEAQELQKLFEKWTPVIRLTYNDEFGREIKDKEAYKFMSHQFHGKGSGKAKVDERLRRMAEEKKRERQSVFSYNK</sequence>
<dbReference type="GO" id="GO:0000481">
    <property type="term" value="P:maturation of 5S rRNA"/>
    <property type="evidence" value="ECO:0007669"/>
    <property type="project" value="TreeGrafter"/>
</dbReference>
<dbReference type="GO" id="GO:0046540">
    <property type="term" value="C:U4/U6 x U5 tri-snRNP complex"/>
    <property type="evidence" value="ECO:0007669"/>
    <property type="project" value="InterPro"/>
</dbReference>
<dbReference type="AlphaFoldDB" id="A0A899G6I3"/>
<name>A0A899G6I3_9ASCO</name>
<keyword evidence="8" id="KW-1185">Reference proteome</keyword>
<accession>A0A899G6I3</accession>
<keyword evidence="4" id="KW-0508">mRNA splicing</keyword>
<dbReference type="InterPro" id="IPR005011">
    <property type="entry name" value="SNU66/SART1"/>
</dbReference>
<dbReference type="GO" id="GO:0045292">
    <property type="term" value="P:mRNA cis splicing, via spliceosome"/>
    <property type="evidence" value="ECO:0007669"/>
    <property type="project" value="TreeGrafter"/>
</dbReference>
<evidence type="ECO:0000256" key="4">
    <source>
        <dbReference type="ARBA" id="ARBA00023187"/>
    </source>
</evidence>
<evidence type="ECO:0000256" key="3">
    <source>
        <dbReference type="ARBA" id="ARBA00022664"/>
    </source>
</evidence>
<protein>
    <recommendedName>
        <fullName evidence="9">SART-1 protein</fullName>
    </recommendedName>
</protein>